<dbReference type="Proteomes" id="UP000824469">
    <property type="component" value="Unassembled WGS sequence"/>
</dbReference>
<dbReference type="Gene3D" id="3.30.70.360">
    <property type="match status" value="1"/>
</dbReference>
<dbReference type="FunFam" id="3.30.70.360:FF:000001">
    <property type="entry name" value="N-acetyldiaminopimelate deacetylase"/>
    <property type="match status" value="1"/>
</dbReference>
<organism evidence="4 5">
    <name type="scientific">Taxus chinensis</name>
    <name type="common">Chinese yew</name>
    <name type="synonym">Taxus wallichiana var. chinensis</name>
    <dbReference type="NCBI Taxonomy" id="29808"/>
    <lineage>
        <taxon>Eukaryota</taxon>
        <taxon>Viridiplantae</taxon>
        <taxon>Streptophyta</taxon>
        <taxon>Embryophyta</taxon>
        <taxon>Tracheophyta</taxon>
        <taxon>Spermatophyta</taxon>
        <taxon>Pinopsida</taxon>
        <taxon>Pinidae</taxon>
        <taxon>Conifers II</taxon>
        <taxon>Cupressales</taxon>
        <taxon>Taxaceae</taxon>
        <taxon>Taxus</taxon>
    </lineage>
</organism>
<protein>
    <recommendedName>
        <fullName evidence="3">Peptidase M20 dimerisation domain-containing protein</fullName>
    </recommendedName>
</protein>
<dbReference type="GO" id="GO:0016787">
    <property type="term" value="F:hydrolase activity"/>
    <property type="evidence" value="ECO:0007669"/>
    <property type="project" value="UniProtKB-KW"/>
</dbReference>
<dbReference type="Gene3D" id="3.40.630.10">
    <property type="entry name" value="Zn peptidases"/>
    <property type="match status" value="1"/>
</dbReference>
<dbReference type="InterPro" id="IPR011650">
    <property type="entry name" value="Peptidase_M20_dimer"/>
</dbReference>
<sequence length="276" mass="29056">GTVRLIFQPAEEGGAGAVRMIESGALGDAEAIFGLHVSPKLSTGSIGSRSGPMLAASGVFEAIIAGKGGHAAAPHLALDPVVATSYAVLSLQQLVSRETDPLDSQVVSIGFVNGGNGLNVIPSYVKFGGTIRSLTTKGLSHLKSRVKDVIEKQVSLYGCAASVDFRVEEDPPCPATYNDESLYKYVQMAGAGLFSEIDVKQGEQVMASEDFAFYSQSIPAIMIWVGIRNEKIGSFHSLHSPYFFLDDGVLSVGVALHTALAELYLSDKNSRGSSKG</sequence>
<proteinExistence type="inferred from homology"/>
<name>A0AA38LC93_TAXCH</name>
<dbReference type="PANTHER" id="PTHR11014">
    <property type="entry name" value="PEPTIDASE M20 FAMILY MEMBER"/>
    <property type="match status" value="1"/>
</dbReference>
<evidence type="ECO:0000259" key="3">
    <source>
        <dbReference type="Pfam" id="PF07687"/>
    </source>
</evidence>
<evidence type="ECO:0000313" key="4">
    <source>
        <dbReference type="EMBL" id="KAH9316400.1"/>
    </source>
</evidence>
<keyword evidence="2" id="KW-0378">Hydrolase</keyword>
<evidence type="ECO:0000256" key="1">
    <source>
        <dbReference type="ARBA" id="ARBA00006153"/>
    </source>
</evidence>
<dbReference type="Pfam" id="PF07687">
    <property type="entry name" value="M20_dimer"/>
    <property type="match status" value="1"/>
</dbReference>
<reference evidence="4 5" key="1">
    <citation type="journal article" date="2021" name="Nat. Plants">
        <title>The Taxus genome provides insights into paclitaxel biosynthesis.</title>
        <authorList>
            <person name="Xiong X."/>
            <person name="Gou J."/>
            <person name="Liao Q."/>
            <person name="Li Y."/>
            <person name="Zhou Q."/>
            <person name="Bi G."/>
            <person name="Li C."/>
            <person name="Du R."/>
            <person name="Wang X."/>
            <person name="Sun T."/>
            <person name="Guo L."/>
            <person name="Liang H."/>
            <person name="Lu P."/>
            <person name="Wu Y."/>
            <person name="Zhang Z."/>
            <person name="Ro D.K."/>
            <person name="Shang Y."/>
            <person name="Huang S."/>
            <person name="Yan J."/>
        </authorList>
    </citation>
    <scope>NUCLEOTIDE SEQUENCE [LARGE SCALE GENOMIC DNA]</scope>
    <source>
        <strain evidence="4">Ta-2019</strain>
    </source>
</reference>
<feature type="domain" description="Peptidase M20 dimerisation" evidence="3">
    <location>
        <begin position="61"/>
        <end position="153"/>
    </location>
</feature>
<comment type="similarity">
    <text evidence="1">Belongs to the peptidase M20 family.</text>
</comment>
<evidence type="ECO:0000313" key="5">
    <source>
        <dbReference type="Proteomes" id="UP000824469"/>
    </source>
</evidence>
<dbReference type="Pfam" id="PF01546">
    <property type="entry name" value="Peptidase_M20"/>
    <property type="match status" value="1"/>
</dbReference>
<dbReference type="EMBL" id="JAHRHJ020000005">
    <property type="protein sequence ID" value="KAH9316400.1"/>
    <property type="molecule type" value="Genomic_DNA"/>
</dbReference>
<dbReference type="SUPFAM" id="SSF53187">
    <property type="entry name" value="Zn-dependent exopeptidases"/>
    <property type="match status" value="1"/>
</dbReference>
<dbReference type="InterPro" id="IPR036264">
    <property type="entry name" value="Bact_exopeptidase_dim_dom"/>
</dbReference>
<dbReference type="AlphaFoldDB" id="A0AA38LC93"/>
<feature type="non-terminal residue" evidence="4">
    <location>
        <position position="276"/>
    </location>
</feature>
<gene>
    <name evidence="4" type="ORF">KI387_025027</name>
</gene>
<keyword evidence="5" id="KW-1185">Reference proteome</keyword>
<dbReference type="NCBIfam" id="TIGR01891">
    <property type="entry name" value="amidohydrolases"/>
    <property type="match status" value="1"/>
</dbReference>
<dbReference type="SUPFAM" id="SSF55031">
    <property type="entry name" value="Bacterial exopeptidase dimerisation domain"/>
    <property type="match status" value="1"/>
</dbReference>
<dbReference type="PANTHER" id="PTHR11014:SF140">
    <property type="entry name" value="IAA-AMINO ACID HYDROLASE ILR1-LIKE 3"/>
    <property type="match status" value="1"/>
</dbReference>
<dbReference type="InterPro" id="IPR017439">
    <property type="entry name" value="Amidohydrolase"/>
</dbReference>
<evidence type="ECO:0000256" key="2">
    <source>
        <dbReference type="ARBA" id="ARBA00022801"/>
    </source>
</evidence>
<accession>A0AA38LC93</accession>
<dbReference type="OMA" id="IPAIMIW"/>
<dbReference type="InterPro" id="IPR002933">
    <property type="entry name" value="Peptidase_M20"/>
</dbReference>
<comment type="caution">
    <text evidence="4">The sequence shown here is derived from an EMBL/GenBank/DDBJ whole genome shotgun (WGS) entry which is preliminary data.</text>
</comment>